<evidence type="ECO:0000256" key="7">
    <source>
        <dbReference type="ARBA" id="ARBA00022741"/>
    </source>
</evidence>
<dbReference type="NCBIfam" id="NF000840">
    <property type="entry name" value="PRK00071.1-3"/>
    <property type="match status" value="1"/>
</dbReference>
<comment type="catalytic activity">
    <reaction evidence="10 11">
        <text>nicotinate beta-D-ribonucleotide + ATP + H(+) = deamido-NAD(+) + diphosphate</text>
        <dbReference type="Rhea" id="RHEA:22860"/>
        <dbReference type="ChEBI" id="CHEBI:15378"/>
        <dbReference type="ChEBI" id="CHEBI:30616"/>
        <dbReference type="ChEBI" id="CHEBI:33019"/>
        <dbReference type="ChEBI" id="CHEBI:57502"/>
        <dbReference type="ChEBI" id="CHEBI:58437"/>
        <dbReference type="EC" id="2.7.7.18"/>
    </reaction>
</comment>
<dbReference type="NCBIfam" id="NF000839">
    <property type="entry name" value="PRK00071.1-1"/>
    <property type="match status" value="1"/>
</dbReference>
<proteinExistence type="inferred from homology"/>
<dbReference type="CDD" id="cd02165">
    <property type="entry name" value="NMNAT"/>
    <property type="match status" value="1"/>
</dbReference>
<keyword evidence="9 11" id="KW-0520">NAD</keyword>
<evidence type="ECO:0000256" key="2">
    <source>
        <dbReference type="ARBA" id="ARBA00005019"/>
    </source>
</evidence>
<comment type="similarity">
    <text evidence="3 11">Belongs to the NadD family.</text>
</comment>
<dbReference type="RefSeq" id="WP_168660843.1">
    <property type="nucleotide sequence ID" value="NZ_CP051180.1"/>
</dbReference>
<evidence type="ECO:0000256" key="8">
    <source>
        <dbReference type="ARBA" id="ARBA00022840"/>
    </source>
</evidence>
<dbReference type="PANTHER" id="PTHR39321">
    <property type="entry name" value="NICOTINATE-NUCLEOTIDE ADENYLYLTRANSFERASE-RELATED"/>
    <property type="match status" value="1"/>
</dbReference>
<keyword evidence="8 11" id="KW-0067">ATP-binding</keyword>
<name>A0A6H1UEW5_9GAMM</name>
<dbReference type="InterPro" id="IPR004821">
    <property type="entry name" value="Cyt_trans-like"/>
</dbReference>
<reference evidence="13 14" key="1">
    <citation type="submission" date="2020-04" db="EMBL/GenBank/DDBJ databases">
        <title>Ferrimonas sp. S7 isolated from sea water.</title>
        <authorList>
            <person name="Bae S.S."/>
            <person name="Baek K."/>
        </authorList>
    </citation>
    <scope>NUCLEOTIDE SEQUENCE [LARGE SCALE GENOMIC DNA]</scope>
    <source>
        <strain evidence="13 14">S7</strain>
    </source>
</reference>
<dbReference type="InterPro" id="IPR014729">
    <property type="entry name" value="Rossmann-like_a/b/a_fold"/>
</dbReference>
<dbReference type="NCBIfam" id="TIGR00482">
    <property type="entry name" value="nicotinate (nicotinamide) nucleotide adenylyltransferase"/>
    <property type="match status" value="1"/>
</dbReference>
<comment type="function">
    <text evidence="1 11">Catalyzes the reversible adenylation of nicotinate mononucleotide (NaMN) to nicotinic acid adenine dinucleotide (NaAD).</text>
</comment>
<dbReference type="SUPFAM" id="SSF52374">
    <property type="entry name" value="Nucleotidylyl transferase"/>
    <property type="match status" value="1"/>
</dbReference>
<dbReference type="PANTHER" id="PTHR39321:SF3">
    <property type="entry name" value="PHOSPHOPANTETHEINE ADENYLYLTRANSFERASE"/>
    <property type="match status" value="1"/>
</dbReference>
<accession>A0A6H1UEW5</accession>
<dbReference type="KEGG" id="fes:HER31_12185"/>
<evidence type="ECO:0000256" key="5">
    <source>
        <dbReference type="ARBA" id="ARBA00022679"/>
    </source>
</evidence>
<organism evidence="13 14">
    <name type="scientific">Ferrimonas lipolytica</name>
    <dbReference type="NCBI Taxonomy" id="2724191"/>
    <lineage>
        <taxon>Bacteria</taxon>
        <taxon>Pseudomonadati</taxon>
        <taxon>Pseudomonadota</taxon>
        <taxon>Gammaproteobacteria</taxon>
        <taxon>Alteromonadales</taxon>
        <taxon>Ferrimonadaceae</taxon>
        <taxon>Ferrimonas</taxon>
    </lineage>
</organism>
<evidence type="ECO:0000256" key="1">
    <source>
        <dbReference type="ARBA" id="ARBA00002324"/>
    </source>
</evidence>
<gene>
    <name evidence="11 13" type="primary">nadD</name>
    <name evidence="13" type="ORF">HER31_12185</name>
</gene>
<keyword evidence="14" id="KW-1185">Reference proteome</keyword>
<dbReference type="HAMAP" id="MF_00244">
    <property type="entry name" value="NaMN_adenylyltr"/>
    <property type="match status" value="1"/>
</dbReference>
<comment type="pathway">
    <text evidence="2 11">Cofactor biosynthesis; NAD(+) biosynthesis; deamido-NAD(+) from nicotinate D-ribonucleotide: step 1/1.</text>
</comment>
<sequence length="210" mass="23409">MRLGLFGGTFNPVHNGHLRCALEVQRGLELDRVDLLPNAIPPHKTSPGVSAEQRLAMVELACANHPQLTVDGRELNRLGNSYTVDTLAEIKAQQPQAQLHFIIGMDSLLNFHQWHQYQQILEFTHLIVCHRPGHQLHPSSTAAALLEKHQRHSVKALQQHASGGIFLFAATQLDIASSALREQMANGQAADFLLPPQVVDYIEQNQLYRS</sequence>
<evidence type="ECO:0000259" key="12">
    <source>
        <dbReference type="Pfam" id="PF01467"/>
    </source>
</evidence>
<dbReference type="EC" id="2.7.7.18" evidence="11"/>
<evidence type="ECO:0000256" key="10">
    <source>
        <dbReference type="ARBA" id="ARBA00048721"/>
    </source>
</evidence>
<evidence type="ECO:0000256" key="4">
    <source>
        <dbReference type="ARBA" id="ARBA00022642"/>
    </source>
</evidence>
<keyword evidence="7 11" id="KW-0547">Nucleotide-binding</keyword>
<feature type="domain" description="Cytidyltransferase-like" evidence="12">
    <location>
        <begin position="5"/>
        <end position="181"/>
    </location>
</feature>
<evidence type="ECO:0000313" key="14">
    <source>
        <dbReference type="Proteomes" id="UP000501602"/>
    </source>
</evidence>
<evidence type="ECO:0000256" key="6">
    <source>
        <dbReference type="ARBA" id="ARBA00022695"/>
    </source>
</evidence>
<evidence type="ECO:0000256" key="11">
    <source>
        <dbReference type="HAMAP-Rule" id="MF_00244"/>
    </source>
</evidence>
<dbReference type="UniPathway" id="UPA00253">
    <property type="reaction ID" value="UER00332"/>
</dbReference>
<dbReference type="AlphaFoldDB" id="A0A6H1UEW5"/>
<dbReference type="Pfam" id="PF01467">
    <property type="entry name" value="CTP_transf_like"/>
    <property type="match status" value="1"/>
</dbReference>
<dbReference type="FunFam" id="3.40.50.620:FF:000039">
    <property type="entry name" value="Probable nicotinate-nucleotide adenylyltransferase"/>
    <property type="match status" value="1"/>
</dbReference>
<dbReference type="GO" id="GO:0005524">
    <property type="term" value="F:ATP binding"/>
    <property type="evidence" value="ECO:0007669"/>
    <property type="project" value="UniProtKB-KW"/>
</dbReference>
<keyword evidence="6 11" id="KW-0548">Nucleotidyltransferase</keyword>
<keyword evidence="4 11" id="KW-0662">Pyridine nucleotide biosynthesis</keyword>
<dbReference type="GO" id="GO:0009435">
    <property type="term" value="P:NAD+ biosynthetic process"/>
    <property type="evidence" value="ECO:0007669"/>
    <property type="project" value="UniProtKB-UniRule"/>
</dbReference>
<dbReference type="Gene3D" id="3.40.50.620">
    <property type="entry name" value="HUPs"/>
    <property type="match status" value="1"/>
</dbReference>
<evidence type="ECO:0000313" key="13">
    <source>
        <dbReference type="EMBL" id="QIZ77584.1"/>
    </source>
</evidence>
<dbReference type="Proteomes" id="UP000501602">
    <property type="component" value="Chromosome"/>
</dbReference>
<protein>
    <recommendedName>
        <fullName evidence="11">Probable nicotinate-nucleotide adenylyltransferase</fullName>
        <ecNumber evidence="11">2.7.7.18</ecNumber>
    </recommendedName>
    <alternativeName>
        <fullName evidence="11">Deamido-NAD(+) diphosphorylase</fullName>
    </alternativeName>
    <alternativeName>
        <fullName evidence="11">Deamido-NAD(+) pyrophosphorylase</fullName>
    </alternativeName>
    <alternativeName>
        <fullName evidence="11">Nicotinate mononucleotide adenylyltransferase</fullName>
        <shortName evidence="11">NaMN adenylyltransferase</shortName>
    </alternativeName>
</protein>
<keyword evidence="5 11" id="KW-0808">Transferase</keyword>
<dbReference type="GO" id="GO:0004515">
    <property type="term" value="F:nicotinate-nucleotide adenylyltransferase activity"/>
    <property type="evidence" value="ECO:0007669"/>
    <property type="project" value="UniProtKB-UniRule"/>
</dbReference>
<evidence type="ECO:0000256" key="9">
    <source>
        <dbReference type="ARBA" id="ARBA00023027"/>
    </source>
</evidence>
<evidence type="ECO:0000256" key="3">
    <source>
        <dbReference type="ARBA" id="ARBA00009014"/>
    </source>
</evidence>
<dbReference type="InterPro" id="IPR005248">
    <property type="entry name" value="NadD/NMNAT"/>
</dbReference>
<dbReference type="NCBIfam" id="TIGR00125">
    <property type="entry name" value="cyt_tran_rel"/>
    <property type="match status" value="1"/>
</dbReference>
<dbReference type="EMBL" id="CP051180">
    <property type="protein sequence ID" value="QIZ77584.1"/>
    <property type="molecule type" value="Genomic_DNA"/>
</dbReference>